<name>A0ABR3HFE3_LOXSC</name>
<evidence type="ECO:0000313" key="3">
    <source>
        <dbReference type="Proteomes" id="UP001549920"/>
    </source>
</evidence>
<keyword evidence="3" id="KW-1185">Reference proteome</keyword>
<gene>
    <name evidence="2" type="ORF">ABMA27_007429</name>
</gene>
<evidence type="ECO:0000256" key="1">
    <source>
        <dbReference type="SAM" id="SignalP"/>
    </source>
</evidence>
<protein>
    <submittedName>
        <fullName evidence="2">Uncharacterized protein</fullName>
    </submittedName>
</protein>
<organism evidence="2 3">
    <name type="scientific">Loxostege sticticalis</name>
    <name type="common">Beet webworm moth</name>
    <dbReference type="NCBI Taxonomy" id="481309"/>
    <lineage>
        <taxon>Eukaryota</taxon>
        <taxon>Metazoa</taxon>
        <taxon>Ecdysozoa</taxon>
        <taxon>Arthropoda</taxon>
        <taxon>Hexapoda</taxon>
        <taxon>Insecta</taxon>
        <taxon>Pterygota</taxon>
        <taxon>Neoptera</taxon>
        <taxon>Endopterygota</taxon>
        <taxon>Lepidoptera</taxon>
        <taxon>Glossata</taxon>
        <taxon>Ditrysia</taxon>
        <taxon>Pyraloidea</taxon>
        <taxon>Crambidae</taxon>
        <taxon>Pyraustinae</taxon>
        <taxon>Loxostege</taxon>
    </lineage>
</organism>
<accession>A0ABR3HFE3</accession>
<dbReference type="Proteomes" id="UP001549920">
    <property type="component" value="Unassembled WGS sequence"/>
</dbReference>
<keyword evidence="1" id="KW-0732">Signal</keyword>
<proteinExistence type="predicted"/>
<feature type="chain" id="PRO_5045680947" evidence="1">
    <location>
        <begin position="26"/>
        <end position="104"/>
    </location>
</feature>
<feature type="signal peptide" evidence="1">
    <location>
        <begin position="1"/>
        <end position="25"/>
    </location>
</feature>
<sequence length="104" mass="12221">MSVTFVLRRIASFLILSFRETPSIALSIPKKNHLEKHFTFLRVDYINPISTVDISFDPDSNMLTIYQKFPFITMPIGVHGYSMPLGHTEQVITTTTRRYRLWWK</sequence>
<evidence type="ECO:0000313" key="2">
    <source>
        <dbReference type="EMBL" id="KAL0869135.1"/>
    </source>
</evidence>
<dbReference type="EMBL" id="JBEUOH010000020">
    <property type="protein sequence ID" value="KAL0869135.1"/>
    <property type="molecule type" value="Genomic_DNA"/>
</dbReference>
<comment type="caution">
    <text evidence="2">The sequence shown here is derived from an EMBL/GenBank/DDBJ whole genome shotgun (WGS) entry which is preliminary data.</text>
</comment>
<reference evidence="2 3" key="1">
    <citation type="submission" date="2024-06" db="EMBL/GenBank/DDBJ databases">
        <title>A chromosome-level genome assembly of beet webworm, Loxostege sticticalis.</title>
        <authorList>
            <person name="Zhang Y."/>
        </authorList>
    </citation>
    <scope>NUCLEOTIDE SEQUENCE [LARGE SCALE GENOMIC DNA]</scope>
    <source>
        <strain evidence="2">AQ026</strain>
        <tissue evidence="2">Whole body</tissue>
    </source>
</reference>